<gene>
    <name evidence="3" type="ORF">PILCRDRAFT_809829</name>
</gene>
<dbReference type="Proteomes" id="UP000054166">
    <property type="component" value="Unassembled WGS sequence"/>
</dbReference>
<dbReference type="AlphaFoldDB" id="A0A0C3BZ74"/>
<dbReference type="STRING" id="765440.A0A0C3BZ74"/>
<feature type="transmembrane region" description="Helical" evidence="2">
    <location>
        <begin position="289"/>
        <end position="308"/>
    </location>
</feature>
<dbReference type="EMBL" id="KN832970">
    <property type="protein sequence ID" value="KIM91848.1"/>
    <property type="molecule type" value="Genomic_DNA"/>
</dbReference>
<evidence type="ECO:0000256" key="1">
    <source>
        <dbReference type="SAM" id="MobiDB-lite"/>
    </source>
</evidence>
<protein>
    <submittedName>
        <fullName evidence="3">Uncharacterized protein</fullName>
    </submittedName>
</protein>
<dbReference type="OrthoDB" id="2366471at2759"/>
<feature type="region of interest" description="Disordered" evidence="1">
    <location>
        <begin position="429"/>
        <end position="448"/>
    </location>
</feature>
<reference evidence="3 4" key="1">
    <citation type="submission" date="2014-04" db="EMBL/GenBank/DDBJ databases">
        <authorList>
            <consortium name="DOE Joint Genome Institute"/>
            <person name="Kuo A."/>
            <person name="Tarkka M."/>
            <person name="Buscot F."/>
            <person name="Kohler A."/>
            <person name="Nagy L.G."/>
            <person name="Floudas D."/>
            <person name="Copeland A."/>
            <person name="Barry K.W."/>
            <person name="Cichocki N."/>
            <person name="Veneault-Fourrey C."/>
            <person name="LaButti K."/>
            <person name="Lindquist E.A."/>
            <person name="Lipzen A."/>
            <person name="Lundell T."/>
            <person name="Morin E."/>
            <person name="Murat C."/>
            <person name="Sun H."/>
            <person name="Tunlid A."/>
            <person name="Henrissat B."/>
            <person name="Grigoriev I.V."/>
            <person name="Hibbett D.S."/>
            <person name="Martin F."/>
            <person name="Nordberg H.P."/>
            <person name="Cantor M.N."/>
            <person name="Hua S.X."/>
        </authorList>
    </citation>
    <scope>NUCLEOTIDE SEQUENCE [LARGE SCALE GENOMIC DNA]</scope>
    <source>
        <strain evidence="3 4">F 1598</strain>
    </source>
</reference>
<evidence type="ECO:0000313" key="3">
    <source>
        <dbReference type="EMBL" id="KIM91848.1"/>
    </source>
</evidence>
<feature type="transmembrane region" description="Helical" evidence="2">
    <location>
        <begin position="158"/>
        <end position="178"/>
    </location>
</feature>
<keyword evidence="2" id="KW-1133">Transmembrane helix</keyword>
<feature type="transmembrane region" description="Helical" evidence="2">
    <location>
        <begin position="265"/>
        <end position="283"/>
    </location>
</feature>
<keyword evidence="2" id="KW-0812">Transmembrane</keyword>
<dbReference type="InParanoid" id="A0A0C3BZ74"/>
<sequence length="448" mass="49195">MIPLQNTSFKLDFSGVAGFFGGDEAIAAMTSVHIRGGTKWLGWYNSPGSAAVARKYGELSGSRLWRAFFPGAPGAPEDPTCLFDFYGKSGPKYVAAYSGTKIADTGHVGNLFLQMCLLVKPTEVDRKRQTLPGCVTVVMLHSTQNFETDATLPTRASALLAGVPILSSAAACATCAIFKDWFCFAMLVLGILSSGLACFVIGSGTLKFVPPKPARGSPKGDGILLADREIIVVLGKEEVVNSITKGRFMLRFSSDSEHGPSQRHFIGLASLLLTAQFLLQLLLIPQGTLFGQMLFLLTLAISWAYNSYLSSFERHGMPGRILMTKVLDKPVVKRYTLGTRTAVVVFAALVLQPPNPSEILELLPDTETWKIWKRVVGVKLEKREKLSFDEPDYADLAGNERDLLKLLYDDAHDAYLGYLRFWDSNGLEQEREKDSWESRGDDLSRSMA</sequence>
<evidence type="ECO:0000313" key="4">
    <source>
        <dbReference type="Proteomes" id="UP000054166"/>
    </source>
</evidence>
<feature type="transmembrane region" description="Helical" evidence="2">
    <location>
        <begin position="184"/>
        <end position="209"/>
    </location>
</feature>
<proteinExistence type="predicted"/>
<evidence type="ECO:0000256" key="2">
    <source>
        <dbReference type="SAM" id="Phobius"/>
    </source>
</evidence>
<accession>A0A0C3BZ74</accession>
<keyword evidence="2" id="KW-0472">Membrane</keyword>
<organism evidence="3 4">
    <name type="scientific">Piloderma croceum (strain F 1598)</name>
    <dbReference type="NCBI Taxonomy" id="765440"/>
    <lineage>
        <taxon>Eukaryota</taxon>
        <taxon>Fungi</taxon>
        <taxon>Dikarya</taxon>
        <taxon>Basidiomycota</taxon>
        <taxon>Agaricomycotina</taxon>
        <taxon>Agaricomycetes</taxon>
        <taxon>Agaricomycetidae</taxon>
        <taxon>Atheliales</taxon>
        <taxon>Atheliaceae</taxon>
        <taxon>Piloderma</taxon>
    </lineage>
</organism>
<dbReference type="HOGENOM" id="CLU_025274_1_1_1"/>
<reference evidence="4" key="2">
    <citation type="submission" date="2015-01" db="EMBL/GenBank/DDBJ databases">
        <title>Evolutionary Origins and Diversification of the Mycorrhizal Mutualists.</title>
        <authorList>
            <consortium name="DOE Joint Genome Institute"/>
            <consortium name="Mycorrhizal Genomics Consortium"/>
            <person name="Kohler A."/>
            <person name="Kuo A."/>
            <person name="Nagy L.G."/>
            <person name="Floudas D."/>
            <person name="Copeland A."/>
            <person name="Barry K.W."/>
            <person name="Cichocki N."/>
            <person name="Veneault-Fourrey C."/>
            <person name="LaButti K."/>
            <person name="Lindquist E.A."/>
            <person name="Lipzen A."/>
            <person name="Lundell T."/>
            <person name="Morin E."/>
            <person name="Murat C."/>
            <person name="Riley R."/>
            <person name="Ohm R."/>
            <person name="Sun H."/>
            <person name="Tunlid A."/>
            <person name="Henrissat B."/>
            <person name="Grigoriev I.V."/>
            <person name="Hibbett D.S."/>
            <person name="Martin F."/>
        </authorList>
    </citation>
    <scope>NUCLEOTIDE SEQUENCE [LARGE SCALE GENOMIC DNA]</scope>
    <source>
        <strain evidence="4">F 1598</strain>
    </source>
</reference>
<keyword evidence="4" id="KW-1185">Reference proteome</keyword>
<name>A0A0C3BZ74_PILCF</name>